<gene>
    <name evidence="2" type="primary">benK</name>
    <name evidence="2" type="ORF">SNAT2548_LOCUS28349</name>
</gene>
<keyword evidence="1" id="KW-1133">Transmembrane helix</keyword>
<feature type="transmembrane region" description="Helical" evidence="1">
    <location>
        <begin position="166"/>
        <end position="191"/>
    </location>
</feature>
<dbReference type="EMBL" id="CAJNDS010002513">
    <property type="protein sequence ID" value="CAE7506151.1"/>
    <property type="molecule type" value="Genomic_DNA"/>
</dbReference>
<comment type="caution">
    <text evidence="2">The sequence shown here is derived from an EMBL/GenBank/DDBJ whole genome shotgun (WGS) entry which is preliminary data.</text>
</comment>
<evidence type="ECO:0000313" key="3">
    <source>
        <dbReference type="Proteomes" id="UP000604046"/>
    </source>
</evidence>
<keyword evidence="3" id="KW-1185">Reference proteome</keyword>
<evidence type="ECO:0000313" key="2">
    <source>
        <dbReference type="EMBL" id="CAE7506151.1"/>
    </source>
</evidence>
<dbReference type="OrthoDB" id="408231at2759"/>
<feature type="transmembrane region" description="Helical" evidence="1">
    <location>
        <begin position="104"/>
        <end position="123"/>
    </location>
</feature>
<organism evidence="2 3">
    <name type="scientific">Symbiodinium natans</name>
    <dbReference type="NCBI Taxonomy" id="878477"/>
    <lineage>
        <taxon>Eukaryota</taxon>
        <taxon>Sar</taxon>
        <taxon>Alveolata</taxon>
        <taxon>Dinophyceae</taxon>
        <taxon>Suessiales</taxon>
        <taxon>Symbiodiniaceae</taxon>
        <taxon>Symbiodinium</taxon>
    </lineage>
</organism>
<dbReference type="AlphaFoldDB" id="A0A812T661"/>
<sequence length="263" mass="28848">MACKCAWRPGIAASCGVQVLVHSSRSSRTYGQRGAACTTASLCQSALGIMSLLCPRVLKPHLARRWRRGAAQQRGNVQARAARMSFECVAGDLAISMMIPTFEAFLLSGSGIYTPLWLIFGSATGPNFASPEVKHGVVLAACWLSSASYARAYEGEALDGEDPSELLWRLFTTNFLNAWLIFFAVSFLGLFEPFSEADCLHLGIPADTWGSAGFSLDAKVIRQVVDVNIDILVEALLLNTWHVYYAGSDFYKLWSLLMRRFGM</sequence>
<protein>
    <submittedName>
        <fullName evidence="2">BenK protein</fullName>
    </submittedName>
</protein>
<proteinExistence type="predicted"/>
<name>A0A812T661_9DINO</name>
<accession>A0A812T661</accession>
<evidence type="ECO:0000256" key="1">
    <source>
        <dbReference type="SAM" id="Phobius"/>
    </source>
</evidence>
<dbReference type="Proteomes" id="UP000604046">
    <property type="component" value="Unassembled WGS sequence"/>
</dbReference>
<reference evidence="2" key="1">
    <citation type="submission" date="2021-02" db="EMBL/GenBank/DDBJ databases">
        <authorList>
            <person name="Dougan E. K."/>
            <person name="Rhodes N."/>
            <person name="Thang M."/>
            <person name="Chan C."/>
        </authorList>
    </citation>
    <scope>NUCLEOTIDE SEQUENCE</scope>
</reference>
<keyword evidence="1" id="KW-0472">Membrane</keyword>
<keyword evidence="1" id="KW-0812">Transmembrane</keyword>